<dbReference type="EMBL" id="QRBI01000223">
    <property type="protein sequence ID" value="RMB92513.1"/>
    <property type="molecule type" value="Genomic_DNA"/>
</dbReference>
<protein>
    <submittedName>
        <fullName evidence="1">Uncharacterized protein</fullName>
    </submittedName>
</protein>
<dbReference type="AlphaFoldDB" id="A0A3M0J0I8"/>
<accession>A0A3M0J0I8</accession>
<evidence type="ECO:0000313" key="1">
    <source>
        <dbReference type="EMBL" id="RMB92513.1"/>
    </source>
</evidence>
<evidence type="ECO:0000313" key="2">
    <source>
        <dbReference type="Proteomes" id="UP000269221"/>
    </source>
</evidence>
<name>A0A3M0J0I8_HIRRU</name>
<sequence>MVSWSGAPLDILITSNAKYTEQSLPLAQPKAPGRTQCWDSLKPFPLVLSLHAHVKSPGVLRGQERGIAWDYGAVEIFQAGRMAKKNHIKEEFAYKAKIQPRSPEEPYVT</sequence>
<dbReference type="Proteomes" id="UP000269221">
    <property type="component" value="Unassembled WGS sequence"/>
</dbReference>
<reference evidence="1 2" key="1">
    <citation type="submission" date="2018-07" db="EMBL/GenBank/DDBJ databases">
        <title>A high quality draft genome assembly of the barn swallow (H. rustica rustica).</title>
        <authorList>
            <person name="Formenti G."/>
            <person name="Chiara M."/>
            <person name="Poveda L."/>
            <person name="Francoijs K.-J."/>
            <person name="Bonisoli-Alquati A."/>
            <person name="Canova L."/>
            <person name="Gianfranceschi L."/>
            <person name="Horner D.S."/>
            <person name="Saino N."/>
        </authorList>
    </citation>
    <scope>NUCLEOTIDE SEQUENCE [LARGE SCALE GENOMIC DNA]</scope>
    <source>
        <strain evidence="1">Chelidonia</strain>
        <tissue evidence="1">Blood</tissue>
    </source>
</reference>
<keyword evidence="2" id="KW-1185">Reference proteome</keyword>
<proteinExistence type="predicted"/>
<comment type="caution">
    <text evidence="1">The sequence shown here is derived from an EMBL/GenBank/DDBJ whole genome shotgun (WGS) entry which is preliminary data.</text>
</comment>
<gene>
    <name evidence="1" type="ORF">DUI87_31063</name>
</gene>
<organism evidence="1 2">
    <name type="scientific">Hirundo rustica rustica</name>
    <dbReference type="NCBI Taxonomy" id="333673"/>
    <lineage>
        <taxon>Eukaryota</taxon>
        <taxon>Metazoa</taxon>
        <taxon>Chordata</taxon>
        <taxon>Craniata</taxon>
        <taxon>Vertebrata</taxon>
        <taxon>Euteleostomi</taxon>
        <taxon>Archelosauria</taxon>
        <taxon>Archosauria</taxon>
        <taxon>Dinosauria</taxon>
        <taxon>Saurischia</taxon>
        <taxon>Theropoda</taxon>
        <taxon>Coelurosauria</taxon>
        <taxon>Aves</taxon>
        <taxon>Neognathae</taxon>
        <taxon>Neoaves</taxon>
        <taxon>Telluraves</taxon>
        <taxon>Australaves</taxon>
        <taxon>Passeriformes</taxon>
        <taxon>Sylvioidea</taxon>
        <taxon>Hirundinidae</taxon>
        <taxon>Hirundo</taxon>
    </lineage>
</organism>